<reference evidence="9 10" key="1">
    <citation type="journal article" date="2007" name="Nature">
        <title>Genome of the marsupial Monodelphis domestica reveals innovation in non-coding sequences.</title>
        <authorList>
            <person name="Mikkelsen T.S."/>
            <person name="Wakefield M.J."/>
            <person name="Aken B."/>
            <person name="Amemiya C.T."/>
            <person name="Chang J.L."/>
            <person name="Duke S."/>
            <person name="Garber M."/>
            <person name="Gentles A.J."/>
            <person name="Goodstadt L."/>
            <person name="Heger A."/>
            <person name="Jurka J."/>
            <person name="Kamal M."/>
            <person name="Mauceli E."/>
            <person name="Searle S.M."/>
            <person name="Sharpe T."/>
            <person name="Baker M.L."/>
            <person name="Batzer M.A."/>
            <person name="Benos P.V."/>
            <person name="Belov K."/>
            <person name="Clamp M."/>
            <person name="Cook A."/>
            <person name="Cuff J."/>
            <person name="Das R."/>
            <person name="Davidow L."/>
            <person name="Deakin J.E."/>
            <person name="Fazzari M.J."/>
            <person name="Glass J.L."/>
            <person name="Grabherr M."/>
            <person name="Greally J.M."/>
            <person name="Gu W."/>
            <person name="Hore T.A."/>
            <person name="Huttley G.A."/>
            <person name="Kleber M."/>
            <person name="Jirtle R.L."/>
            <person name="Koina E."/>
            <person name="Lee J.T."/>
            <person name="Mahony S."/>
            <person name="Marra M.A."/>
            <person name="Miller R.D."/>
            <person name="Nicholls R.D."/>
            <person name="Oda M."/>
            <person name="Papenfuss A.T."/>
            <person name="Parra Z.E."/>
            <person name="Pollock D.D."/>
            <person name="Ray D.A."/>
            <person name="Schein J.E."/>
            <person name="Speed T.P."/>
            <person name="Thompson K."/>
            <person name="VandeBerg J.L."/>
            <person name="Wade C.M."/>
            <person name="Walker J.A."/>
            <person name="Waters P.D."/>
            <person name="Webber C."/>
            <person name="Weidman J.R."/>
            <person name="Xie X."/>
            <person name="Zody M.C."/>
            <person name="Baldwin J."/>
            <person name="Abdouelleil A."/>
            <person name="Abdulkadir J."/>
            <person name="Abebe A."/>
            <person name="Abera B."/>
            <person name="Abreu J."/>
            <person name="Acer S.C."/>
            <person name="Aftuck L."/>
            <person name="Alexander A."/>
            <person name="An P."/>
            <person name="Anderson E."/>
            <person name="Anderson S."/>
            <person name="Arachi H."/>
            <person name="Azer M."/>
            <person name="Bachantsang P."/>
            <person name="Barry A."/>
            <person name="Bayul T."/>
            <person name="Berlin A."/>
            <person name="Bessette D."/>
            <person name="Bloom T."/>
            <person name="Bloom T."/>
            <person name="Boguslavskiy L."/>
            <person name="Bonnet C."/>
            <person name="Boukhgalter B."/>
            <person name="Bourzgui I."/>
            <person name="Brown A."/>
            <person name="Cahill P."/>
            <person name="Channer S."/>
            <person name="Cheshatsang Y."/>
            <person name="Chuda L."/>
            <person name="Citroen M."/>
            <person name="Collymore A."/>
            <person name="Cooke P."/>
            <person name="Costello M."/>
            <person name="D'Aco K."/>
            <person name="Daza R."/>
            <person name="De Haan G."/>
            <person name="DeGray S."/>
            <person name="DeMaso C."/>
            <person name="Dhargay N."/>
            <person name="Dooley K."/>
            <person name="Dooley E."/>
            <person name="Doricent M."/>
            <person name="Dorje P."/>
            <person name="Dorjee K."/>
            <person name="Dupes A."/>
            <person name="Elong R."/>
            <person name="Falk J."/>
            <person name="Farina A."/>
            <person name="Faro S."/>
            <person name="Ferguson D."/>
            <person name="Fisher S."/>
            <person name="Foley C.D."/>
            <person name="Franke A."/>
            <person name="Friedrich D."/>
            <person name="Gadbois L."/>
            <person name="Gearin G."/>
            <person name="Gearin C.R."/>
            <person name="Giannoukos G."/>
            <person name="Goode T."/>
            <person name="Graham J."/>
            <person name="Grandbois E."/>
            <person name="Grewal S."/>
            <person name="Gyaltsen K."/>
            <person name="Hafez N."/>
            <person name="Hagos B."/>
            <person name="Hall J."/>
            <person name="Henson C."/>
            <person name="Hollinger A."/>
            <person name="Honan T."/>
            <person name="Huard M.D."/>
            <person name="Hughes L."/>
            <person name="Hurhula B."/>
            <person name="Husby M.E."/>
            <person name="Kamat A."/>
            <person name="Kanga B."/>
            <person name="Kashin S."/>
            <person name="Khazanovich D."/>
            <person name="Kisner P."/>
            <person name="Lance K."/>
            <person name="Lara M."/>
            <person name="Lee W."/>
            <person name="Lennon N."/>
            <person name="Letendre F."/>
            <person name="LeVine R."/>
            <person name="Lipovsky A."/>
            <person name="Liu X."/>
            <person name="Liu J."/>
            <person name="Liu S."/>
            <person name="Lokyitsang T."/>
            <person name="Lokyitsang Y."/>
            <person name="Lubonja R."/>
            <person name="Lui A."/>
            <person name="MacDonald P."/>
            <person name="Magnisalis V."/>
            <person name="Maru K."/>
            <person name="Matthews C."/>
            <person name="McCusker W."/>
            <person name="McDonough S."/>
            <person name="Mehta T."/>
            <person name="Meldrim J."/>
            <person name="Meneus L."/>
            <person name="Mihai O."/>
            <person name="Mihalev A."/>
            <person name="Mihova T."/>
            <person name="Mittelman R."/>
            <person name="Mlenga V."/>
            <person name="Montmayeur A."/>
            <person name="Mulrain L."/>
            <person name="Navidi A."/>
            <person name="Naylor J."/>
            <person name="Negash T."/>
            <person name="Nguyen T."/>
            <person name="Nguyen N."/>
            <person name="Nicol R."/>
            <person name="Norbu C."/>
            <person name="Norbu N."/>
            <person name="Novod N."/>
            <person name="O'Neill B."/>
            <person name="Osman S."/>
            <person name="Markiewicz E."/>
            <person name="Oyono O.L."/>
            <person name="Patti C."/>
            <person name="Phunkhang P."/>
            <person name="Pierre F."/>
            <person name="Priest M."/>
            <person name="Raghuraman S."/>
            <person name="Rege F."/>
            <person name="Reyes R."/>
            <person name="Rise C."/>
            <person name="Rogov P."/>
            <person name="Ross K."/>
            <person name="Ryan E."/>
            <person name="Settipalli S."/>
            <person name="Shea T."/>
            <person name="Sherpa N."/>
            <person name="Shi L."/>
            <person name="Shih D."/>
            <person name="Sparrow T."/>
            <person name="Spaulding J."/>
            <person name="Stalker J."/>
            <person name="Stange-Thomann N."/>
            <person name="Stavropoulos S."/>
            <person name="Stone C."/>
            <person name="Strader C."/>
            <person name="Tesfaye S."/>
            <person name="Thomson T."/>
            <person name="Thoulutsang Y."/>
            <person name="Thoulutsang D."/>
            <person name="Topham K."/>
            <person name="Topping I."/>
            <person name="Tsamla T."/>
            <person name="Vassiliev H."/>
            <person name="Vo A."/>
            <person name="Wangchuk T."/>
            <person name="Wangdi T."/>
            <person name="Weiand M."/>
            <person name="Wilkinson J."/>
            <person name="Wilson A."/>
            <person name="Yadav S."/>
            <person name="Young G."/>
            <person name="Yu Q."/>
            <person name="Zembek L."/>
            <person name="Zhong D."/>
            <person name="Zimmer A."/>
            <person name="Zwirko Z."/>
            <person name="Jaffe D.B."/>
            <person name="Alvarez P."/>
            <person name="Brockman W."/>
            <person name="Butler J."/>
            <person name="Chin C."/>
            <person name="Gnerre S."/>
            <person name="MacCallum I."/>
            <person name="Graves J.A."/>
            <person name="Ponting C.P."/>
            <person name="Breen M."/>
            <person name="Samollow P.B."/>
            <person name="Lander E.S."/>
            <person name="Lindblad-Toh K."/>
        </authorList>
    </citation>
    <scope>NUCLEOTIDE SEQUENCE [LARGE SCALE GENOMIC DNA]</scope>
</reference>
<reference evidence="9" key="3">
    <citation type="submission" date="2025-09" db="UniProtKB">
        <authorList>
            <consortium name="Ensembl"/>
        </authorList>
    </citation>
    <scope>IDENTIFICATION</scope>
</reference>
<organism evidence="9 10">
    <name type="scientific">Monodelphis domestica</name>
    <name type="common">Gray short-tailed opossum</name>
    <dbReference type="NCBI Taxonomy" id="13616"/>
    <lineage>
        <taxon>Eukaryota</taxon>
        <taxon>Metazoa</taxon>
        <taxon>Chordata</taxon>
        <taxon>Craniata</taxon>
        <taxon>Vertebrata</taxon>
        <taxon>Euteleostomi</taxon>
        <taxon>Mammalia</taxon>
        <taxon>Metatheria</taxon>
        <taxon>Didelphimorphia</taxon>
        <taxon>Didelphidae</taxon>
        <taxon>Monodelphis</taxon>
    </lineage>
</organism>
<sequence length="638" mass="74277">MGLRWGEGAASLATAWPFKGAVATAAATQASAALAAMGPKKGSAEGAKKKGKKGTPSPNPAEEVITEEIRKFYQIQIDDLEKRIIWYQKKWDEVAVKYALFREKYEQLAQNKKEIVAFLKNSLNKRVFEITDLNEQLQGLQVSKEVEKEAFESQLAQVRHEFQETKDQLVQENTMLGMRLNALDEYRIQKEDLMAKFTVLEEQLKKEQEDYKNWIYALEKDSVLDKDRMKKEITHRVNKVAMEFRKVSALQIAETTKKVIQENVAVTTELAEVSDQTLQLYNENEKLKVNTKEMSKQLDLLEDNKKIMSAVRLNRLKLIWFLAEKCEQQQQRMEESEKIKAVLEQLEVAFQQLQQDNHGLRYDLEQLRKELRSYQAEGKKLAEQLENEKKRSQQVEQVLAQATFLLRDLLKMQPKPTVEGQFDVIFQMEQKEMLQQLMSLLSHAVVLGPHLTEFIGGRQRTQLSNTVQARCKGFKPLHRMTDKMPYKLSCLSAMFQPSYTPFNPKDIQLLSQTTRLRNYKISFPDSLSRFKLPAISLATRKRRKGKRVIFSTSPVRLEYAEVVTEEEPEAERGKGRSRGGRGGDRGDGKGGRGENRGGRGDRQDGGRWRRQKRRRRRQRKQRRRQRRQQKRQRRKQKK</sequence>
<feature type="compositionally biased region" description="Basic residues" evidence="8">
    <location>
        <begin position="608"/>
        <end position="638"/>
    </location>
</feature>
<feature type="coiled-coil region" evidence="7">
    <location>
        <begin position="102"/>
        <end position="210"/>
    </location>
</feature>
<accession>F7GFZ8</accession>
<evidence type="ECO:0000313" key="9">
    <source>
        <dbReference type="Ensembl" id="ENSMODP00000006802.4"/>
    </source>
</evidence>
<feature type="region of interest" description="Disordered" evidence="8">
    <location>
        <begin position="561"/>
        <end position="638"/>
    </location>
</feature>
<dbReference type="InterPro" id="IPR038844">
    <property type="entry name" value="CFAP157"/>
</dbReference>
<evidence type="ECO:0000313" key="10">
    <source>
        <dbReference type="Proteomes" id="UP000002280"/>
    </source>
</evidence>
<dbReference type="PANTHER" id="PTHR31954:SF1">
    <property type="entry name" value="CILIA- AND FLAGELLA-ASSOCIATED PROTEIN 157"/>
    <property type="match status" value="1"/>
</dbReference>
<dbReference type="HOGENOM" id="CLU_025198_2_0_1"/>
<evidence type="ECO:0000256" key="4">
    <source>
        <dbReference type="ARBA" id="ARBA00023054"/>
    </source>
</evidence>
<keyword evidence="6" id="KW-0966">Cell projection</keyword>
<protein>
    <recommendedName>
        <fullName evidence="3">Cilia- and flagella-associated protein 157</fullName>
    </recommendedName>
</protein>
<feature type="compositionally biased region" description="Basic and acidic residues" evidence="8">
    <location>
        <begin position="581"/>
        <end position="607"/>
    </location>
</feature>
<keyword evidence="4 7" id="KW-0175">Coiled coil</keyword>
<dbReference type="Bgee" id="ENSMODG00000005482">
    <property type="expression patterns" value="Expressed in testis and 17 other cell types or tissues"/>
</dbReference>
<dbReference type="GeneTree" id="ENSGT00730000111240"/>
<dbReference type="eggNOG" id="ENOG502QQK8">
    <property type="taxonomic scope" value="Eukaryota"/>
</dbReference>
<keyword evidence="10" id="KW-1185">Reference proteome</keyword>
<evidence type="ECO:0000256" key="7">
    <source>
        <dbReference type="SAM" id="Coils"/>
    </source>
</evidence>
<evidence type="ECO:0000256" key="5">
    <source>
        <dbReference type="ARBA" id="ARBA00023069"/>
    </source>
</evidence>
<dbReference type="PANTHER" id="PTHR31954">
    <property type="entry name" value="CILIA- AND FLAGELLA-ASSOCIATED PROTEIN 157"/>
    <property type="match status" value="1"/>
</dbReference>
<evidence type="ECO:0000256" key="8">
    <source>
        <dbReference type="SAM" id="MobiDB-lite"/>
    </source>
</evidence>
<dbReference type="Proteomes" id="UP000002280">
    <property type="component" value="Chromosome 1"/>
</dbReference>
<evidence type="ECO:0000256" key="1">
    <source>
        <dbReference type="ARBA" id="ARBA00004138"/>
    </source>
</evidence>
<evidence type="ECO:0000256" key="6">
    <source>
        <dbReference type="ARBA" id="ARBA00023273"/>
    </source>
</evidence>
<feature type="coiled-coil region" evidence="7">
    <location>
        <begin position="284"/>
        <end position="402"/>
    </location>
</feature>
<keyword evidence="5" id="KW-0969">Cilium</keyword>
<dbReference type="GO" id="GO:0005929">
    <property type="term" value="C:cilium"/>
    <property type="evidence" value="ECO:0007669"/>
    <property type="project" value="UniProtKB-SubCell"/>
</dbReference>
<reference evidence="9" key="2">
    <citation type="submission" date="2025-08" db="UniProtKB">
        <authorList>
            <consortium name="Ensembl"/>
        </authorList>
    </citation>
    <scope>IDENTIFICATION</scope>
</reference>
<proteinExistence type="inferred from homology"/>
<evidence type="ECO:0000256" key="2">
    <source>
        <dbReference type="ARBA" id="ARBA00010841"/>
    </source>
</evidence>
<name>F7GFZ8_MONDO</name>
<dbReference type="AlphaFoldDB" id="F7GFZ8"/>
<evidence type="ECO:0000256" key="3">
    <source>
        <dbReference type="ARBA" id="ARBA00014087"/>
    </source>
</evidence>
<comment type="subcellular location">
    <subcellularLocation>
        <location evidence="1">Cell projection</location>
        <location evidence="1">Cilium</location>
    </subcellularLocation>
</comment>
<feature type="region of interest" description="Disordered" evidence="8">
    <location>
        <begin position="41"/>
        <end position="61"/>
    </location>
</feature>
<dbReference type="Ensembl" id="ENSMODT00000006940.4">
    <property type="protein sequence ID" value="ENSMODP00000006802.4"/>
    <property type="gene ID" value="ENSMODG00000005482.4"/>
</dbReference>
<comment type="similarity">
    <text evidence="2">Belongs to the CFAP157 family.</text>
</comment>